<proteinExistence type="predicted"/>
<dbReference type="InterPro" id="IPR000276">
    <property type="entry name" value="GPCR_Rhodpsn"/>
</dbReference>
<comment type="subcellular location">
    <subcellularLocation>
        <location evidence="1">Membrane</location>
    </subcellularLocation>
</comment>
<feature type="transmembrane region" description="Helical" evidence="5">
    <location>
        <begin position="84"/>
        <end position="109"/>
    </location>
</feature>
<dbReference type="PRINTS" id="PR00237">
    <property type="entry name" value="GPCRRHODOPSN"/>
</dbReference>
<reference evidence="7" key="1">
    <citation type="submission" date="2025-08" db="UniProtKB">
        <authorList>
            <consortium name="Ensembl"/>
        </authorList>
    </citation>
    <scope>IDENTIFICATION</scope>
</reference>
<protein>
    <recommendedName>
        <fullName evidence="6">G-protein coupled receptors family 1 profile domain-containing protein</fullName>
    </recommendedName>
</protein>
<dbReference type="GO" id="GO:0004930">
    <property type="term" value="F:G protein-coupled receptor activity"/>
    <property type="evidence" value="ECO:0007669"/>
    <property type="project" value="InterPro"/>
</dbReference>
<evidence type="ECO:0000313" key="8">
    <source>
        <dbReference type="Proteomes" id="UP000261520"/>
    </source>
</evidence>
<dbReference type="Gene3D" id="1.20.1070.10">
    <property type="entry name" value="Rhodopsin 7-helix transmembrane proteins"/>
    <property type="match status" value="1"/>
</dbReference>
<dbReference type="GO" id="GO:0004984">
    <property type="term" value="F:olfactory receptor activity"/>
    <property type="evidence" value="ECO:0007669"/>
    <property type="project" value="TreeGrafter"/>
</dbReference>
<keyword evidence="8" id="KW-1185">Reference proteome</keyword>
<feature type="transmembrane region" description="Helical" evidence="5">
    <location>
        <begin position="240"/>
        <end position="256"/>
    </location>
</feature>
<dbReference type="Proteomes" id="UP000261520">
    <property type="component" value="Unplaced"/>
</dbReference>
<dbReference type="InterPro" id="IPR017452">
    <property type="entry name" value="GPCR_Rhodpsn_7TM"/>
</dbReference>
<name>A0A3B4AZL1_9GOBI</name>
<dbReference type="GO" id="GO:0016020">
    <property type="term" value="C:membrane"/>
    <property type="evidence" value="ECO:0007669"/>
    <property type="project" value="UniProtKB-SubCell"/>
</dbReference>
<dbReference type="Pfam" id="PF00001">
    <property type="entry name" value="7tm_1"/>
    <property type="match status" value="1"/>
</dbReference>
<evidence type="ECO:0000256" key="1">
    <source>
        <dbReference type="ARBA" id="ARBA00004370"/>
    </source>
</evidence>
<reference evidence="7" key="2">
    <citation type="submission" date="2025-09" db="UniProtKB">
        <authorList>
            <consortium name="Ensembl"/>
        </authorList>
    </citation>
    <scope>IDENTIFICATION</scope>
</reference>
<evidence type="ECO:0000259" key="6">
    <source>
        <dbReference type="PROSITE" id="PS50262"/>
    </source>
</evidence>
<keyword evidence="2 5" id="KW-0812">Transmembrane</keyword>
<evidence type="ECO:0000256" key="2">
    <source>
        <dbReference type="ARBA" id="ARBA00022692"/>
    </source>
</evidence>
<dbReference type="CDD" id="cd00637">
    <property type="entry name" value="7tm_classA_rhodopsin-like"/>
    <property type="match status" value="1"/>
</dbReference>
<organism evidence="7 8">
    <name type="scientific">Periophthalmus magnuspinnatus</name>
    <dbReference type="NCBI Taxonomy" id="409849"/>
    <lineage>
        <taxon>Eukaryota</taxon>
        <taxon>Metazoa</taxon>
        <taxon>Chordata</taxon>
        <taxon>Craniata</taxon>
        <taxon>Vertebrata</taxon>
        <taxon>Euteleostomi</taxon>
        <taxon>Actinopterygii</taxon>
        <taxon>Neopterygii</taxon>
        <taxon>Teleostei</taxon>
        <taxon>Neoteleostei</taxon>
        <taxon>Acanthomorphata</taxon>
        <taxon>Gobiaria</taxon>
        <taxon>Gobiiformes</taxon>
        <taxon>Gobioidei</taxon>
        <taxon>Gobiidae</taxon>
        <taxon>Oxudercinae</taxon>
        <taxon>Periophthalmus</taxon>
    </lineage>
</organism>
<sequence>MNSMNTSLLGQNVSTAVTSQFKQDSFDSAVAKNVLVVALGITISYINGTMIYTFWKHQVFYMNSRYILFIHLVINDMIQLSTSILLFVLSYFFHINAFLCCIIIAFAVLTTVNTPLNLAVMAVECYVAVCFPLRHSDMCTVKRIYIVIACIWALSLLSSLPDIFYFMAANPDQLFSSTLLCTINTLITNSIFIKKKEILYIVYFVSVWLVFIYTYFKIFFATKSLKSLKSSETKKAQNTILLHSFQLLLSMLTYIYPMTLKQIFQLFSLYYVHVIYLWYILVQILPRCVSPILYGLRDVLFRNHLKKYLPCSFYDVMIEGLVSIT</sequence>
<feature type="transmembrane region" description="Helical" evidence="5">
    <location>
        <begin position="145"/>
        <end position="168"/>
    </location>
</feature>
<evidence type="ECO:0000313" key="7">
    <source>
        <dbReference type="Ensembl" id="ENSPMGP00000022722.1"/>
    </source>
</evidence>
<feature type="transmembrane region" description="Helical" evidence="5">
    <location>
        <begin position="34"/>
        <end position="55"/>
    </location>
</feature>
<keyword evidence="3 5" id="KW-1133">Transmembrane helix</keyword>
<keyword evidence="4 5" id="KW-0472">Membrane</keyword>
<dbReference type="STRING" id="409849.ENSPMGP00000022722"/>
<dbReference type="AlphaFoldDB" id="A0A3B4AZL1"/>
<dbReference type="Ensembl" id="ENSPMGT00000024200.1">
    <property type="protein sequence ID" value="ENSPMGP00000022722.1"/>
    <property type="gene ID" value="ENSPMGG00000018381.1"/>
</dbReference>
<accession>A0A3B4AZL1</accession>
<evidence type="ECO:0000256" key="5">
    <source>
        <dbReference type="SAM" id="Phobius"/>
    </source>
</evidence>
<dbReference type="GO" id="GO:0005549">
    <property type="term" value="F:odorant binding"/>
    <property type="evidence" value="ECO:0007669"/>
    <property type="project" value="TreeGrafter"/>
</dbReference>
<feature type="transmembrane region" description="Helical" evidence="5">
    <location>
        <begin position="200"/>
        <end position="220"/>
    </location>
</feature>
<dbReference type="InterPro" id="IPR052921">
    <property type="entry name" value="GPCR1_Superfamily_Member"/>
</dbReference>
<dbReference type="PROSITE" id="PS50262">
    <property type="entry name" value="G_PROTEIN_RECEP_F1_2"/>
    <property type="match status" value="1"/>
</dbReference>
<dbReference type="PANTHER" id="PTHR26451:SF998">
    <property type="entry name" value="ODORANT RECEPTOR-RELATED"/>
    <property type="match status" value="1"/>
</dbReference>
<dbReference type="PANTHER" id="PTHR26451">
    <property type="entry name" value="G_PROTEIN_RECEP_F1_2 DOMAIN-CONTAINING PROTEIN"/>
    <property type="match status" value="1"/>
</dbReference>
<evidence type="ECO:0000256" key="4">
    <source>
        <dbReference type="ARBA" id="ARBA00023136"/>
    </source>
</evidence>
<dbReference type="FunFam" id="1.20.1070.10:FF:000096">
    <property type="entry name" value="Odorant receptor 131-2"/>
    <property type="match status" value="1"/>
</dbReference>
<feature type="domain" description="G-protein coupled receptors family 1 profile" evidence="6">
    <location>
        <begin position="46"/>
        <end position="294"/>
    </location>
</feature>
<dbReference type="SUPFAM" id="SSF81321">
    <property type="entry name" value="Family A G protein-coupled receptor-like"/>
    <property type="match status" value="1"/>
</dbReference>
<evidence type="ECO:0000256" key="3">
    <source>
        <dbReference type="ARBA" id="ARBA00022989"/>
    </source>
</evidence>